<reference evidence="3" key="1">
    <citation type="journal article" date="2014" name="Int. J. Syst. Evol. Microbiol.">
        <title>Complete genome sequence of Corynebacterium casei LMG S-19264T (=DSM 44701T), isolated from a smear-ripened cheese.</title>
        <authorList>
            <consortium name="US DOE Joint Genome Institute (JGI-PGF)"/>
            <person name="Walter F."/>
            <person name="Albersmeier A."/>
            <person name="Kalinowski J."/>
            <person name="Ruckert C."/>
        </authorList>
    </citation>
    <scope>NUCLEOTIDE SEQUENCE</scope>
    <source>
        <strain evidence="3">JCM 3091</strain>
    </source>
</reference>
<feature type="compositionally biased region" description="Basic and acidic residues" evidence="1">
    <location>
        <begin position="390"/>
        <end position="405"/>
    </location>
</feature>
<dbReference type="InterPro" id="IPR022081">
    <property type="entry name" value="DUF3631"/>
</dbReference>
<protein>
    <recommendedName>
        <fullName evidence="2">DUF3631 domain-containing protein</fullName>
    </recommendedName>
</protein>
<organism evidence="3 4">
    <name type="scientific">Pilimelia terevasa</name>
    <dbReference type="NCBI Taxonomy" id="53372"/>
    <lineage>
        <taxon>Bacteria</taxon>
        <taxon>Bacillati</taxon>
        <taxon>Actinomycetota</taxon>
        <taxon>Actinomycetes</taxon>
        <taxon>Micromonosporales</taxon>
        <taxon>Micromonosporaceae</taxon>
        <taxon>Pilimelia</taxon>
    </lineage>
</organism>
<comment type="caution">
    <text evidence="3">The sequence shown here is derived from an EMBL/GenBank/DDBJ whole genome shotgun (WGS) entry which is preliminary data.</text>
</comment>
<feature type="region of interest" description="Disordered" evidence="1">
    <location>
        <begin position="362"/>
        <end position="423"/>
    </location>
</feature>
<evidence type="ECO:0000256" key="1">
    <source>
        <dbReference type="SAM" id="MobiDB-lite"/>
    </source>
</evidence>
<keyword evidence="4" id="KW-1185">Reference proteome</keyword>
<reference evidence="3" key="2">
    <citation type="submission" date="2020-09" db="EMBL/GenBank/DDBJ databases">
        <authorList>
            <person name="Sun Q."/>
            <person name="Ohkuma M."/>
        </authorList>
    </citation>
    <scope>NUCLEOTIDE SEQUENCE</scope>
    <source>
        <strain evidence="3">JCM 3091</strain>
    </source>
</reference>
<dbReference type="Pfam" id="PF12307">
    <property type="entry name" value="DUF3631"/>
    <property type="match status" value="1"/>
</dbReference>
<feature type="compositionally biased region" description="Low complexity" evidence="1">
    <location>
        <begin position="411"/>
        <end position="423"/>
    </location>
</feature>
<feature type="domain" description="DUF3631" evidence="2">
    <location>
        <begin position="180"/>
        <end position="360"/>
    </location>
</feature>
<evidence type="ECO:0000259" key="2">
    <source>
        <dbReference type="Pfam" id="PF12307"/>
    </source>
</evidence>
<dbReference type="AlphaFoldDB" id="A0A8J3BCI2"/>
<gene>
    <name evidence="3" type="ORF">GCM10010124_00200</name>
</gene>
<dbReference type="EMBL" id="BMQC01000001">
    <property type="protein sequence ID" value="GGK11539.1"/>
    <property type="molecule type" value="Genomic_DNA"/>
</dbReference>
<name>A0A8J3BCI2_9ACTN</name>
<evidence type="ECO:0000313" key="3">
    <source>
        <dbReference type="EMBL" id="GGK11539.1"/>
    </source>
</evidence>
<dbReference type="Proteomes" id="UP000662200">
    <property type="component" value="Unassembled WGS sequence"/>
</dbReference>
<proteinExistence type="predicted"/>
<feature type="compositionally biased region" description="Pro residues" evidence="1">
    <location>
        <begin position="363"/>
        <end position="375"/>
    </location>
</feature>
<accession>A0A8J3BCI2</accession>
<sequence>MTPPEKSPTAVCSPDGAVLLDRLHAILTRYVVLPTVEAVDGVVLWIAATHAQAAWAHAPRLVIRAPEKRCGKSRLLDIVEGCSHQPLITVNASPAAVYRASGSDSPPTLLVDEADTIFTGDGANEDLRGLLNAGHQRNRPAIRWDHTARKLEQIPTFAMAALAGIGAMPDTIEDRAVVIRMRRRTGSEKVAPYRVRRDGPPLKALAADLAAWAGANLAVLEAAEPDMPLEDRAADTWEPLMAIADLAGGHWPARARRAAEVLNAERDGNTITSDRVRLLADCRTAFGKADAIPTNILLERLNRDPEAPWAESGPGGLTPIKLAALLRHYEISSTTIRFAPPIGQAKGYARCDFIDPWRRYCPAPEPSTDPEPYQPYQPYHSSSEAVRVNDVVRLKPYQDARDLTTKHTNRTDPTTPDDLTGTA</sequence>
<evidence type="ECO:0000313" key="4">
    <source>
        <dbReference type="Proteomes" id="UP000662200"/>
    </source>
</evidence>